<feature type="chain" id="PRO_5012847154" description="Lipoprotein" evidence="1">
    <location>
        <begin position="28"/>
        <end position="146"/>
    </location>
</feature>
<feature type="signal peptide" evidence="1">
    <location>
        <begin position="1"/>
        <end position="27"/>
    </location>
</feature>
<sequence length="146" mass="16291">MATNKITTYMKHFLPLIAILGLSLACAPPNKLASIEKTQDSIQKEKPIHIEKQIAPGTCSLAIGDFKFLSENNKFLLNGKIISIKAYGAGFTSTFEKEQTIQIKITEQQFINLKSVKTISCLISNIEGLNKKPIYELVDFKSENKQ</sequence>
<dbReference type="EMBL" id="AP018042">
    <property type="protein sequence ID" value="BAX78996.1"/>
    <property type="molecule type" value="Genomic_DNA"/>
</dbReference>
<dbReference type="Proteomes" id="UP000218267">
    <property type="component" value="Chromosome"/>
</dbReference>
<keyword evidence="1" id="KW-0732">Signal</keyword>
<name>A0A1Y1CF44_9BACT</name>
<reference evidence="2 3" key="1">
    <citation type="journal article" date="2018" name="Mar. Genomics">
        <title>Complete genome sequence of Marinifilaceae bacterium strain SPP2, isolated from the Antarctic marine sediment.</title>
        <authorList>
            <person name="Watanabe M."/>
            <person name="Kojima H."/>
            <person name="Fukui M."/>
        </authorList>
    </citation>
    <scope>NUCLEOTIDE SEQUENCE [LARGE SCALE GENOMIC DNA]</scope>
    <source>
        <strain evidence="2 3">SPP2</strain>
    </source>
</reference>
<evidence type="ECO:0000313" key="3">
    <source>
        <dbReference type="Proteomes" id="UP000218267"/>
    </source>
</evidence>
<proteinExistence type="predicted"/>
<accession>A0A1Y1CF44</accession>
<evidence type="ECO:0008006" key="4">
    <source>
        <dbReference type="Google" id="ProtNLM"/>
    </source>
</evidence>
<evidence type="ECO:0000256" key="1">
    <source>
        <dbReference type="SAM" id="SignalP"/>
    </source>
</evidence>
<organism evidence="2 3">
    <name type="scientific">Labilibaculum antarcticum</name>
    <dbReference type="NCBI Taxonomy" id="1717717"/>
    <lineage>
        <taxon>Bacteria</taxon>
        <taxon>Pseudomonadati</taxon>
        <taxon>Bacteroidota</taxon>
        <taxon>Bacteroidia</taxon>
        <taxon>Marinilabiliales</taxon>
        <taxon>Marinifilaceae</taxon>
        <taxon>Labilibaculum</taxon>
    </lineage>
</organism>
<evidence type="ECO:0000313" key="2">
    <source>
        <dbReference type="EMBL" id="BAX78996.1"/>
    </source>
</evidence>
<dbReference type="AlphaFoldDB" id="A0A1Y1CF44"/>
<keyword evidence="3" id="KW-1185">Reference proteome</keyword>
<gene>
    <name evidence="2" type="ORF">ALGA_0606</name>
</gene>
<protein>
    <recommendedName>
        <fullName evidence="4">Lipoprotein</fullName>
    </recommendedName>
</protein>
<reference evidence="3" key="2">
    <citation type="journal article" date="2020" name="Antonie Van Leeuwenhoek">
        <title>Labilibaculum antarcticum sp. nov., a novel facultative anaerobic, psychrotorelant bacterium isolated from marine sediment of Antarctica.</title>
        <authorList>
            <person name="Watanabe M."/>
            <person name="Kojima H."/>
            <person name="Fukui M."/>
        </authorList>
    </citation>
    <scope>NUCLEOTIDE SEQUENCE [LARGE SCALE GENOMIC DNA]</scope>
    <source>
        <strain evidence="3">SPP2</strain>
    </source>
</reference>
<dbReference type="KEGG" id="mbas:ALGA_0606"/>
<dbReference type="PROSITE" id="PS51257">
    <property type="entry name" value="PROKAR_LIPOPROTEIN"/>
    <property type="match status" value="1"/>
</dbReference>